<keyword evidence="8" id="KW-0539">Nucleus</keyword>
<keyword evidence="5" id="KW-0158">Chromosome</keyword>
<keyword evidence="6" id="KW-0779">Telomere</keyword>
<dbReference type="EMBL" id="JBBWWR010000004">
    <property type="protein sequence ID" value="KAK8967651.1"/>
    <property type="molecule type" value="Genomic_DNA"/>
</dbReference>
<dbReference type="PANTHER" id="PTHR14865:SF2">
    <property type="entry name" value="CST COMPLEX SUBUNIT CTC1"/>
    <property type="match status" value="1"/>
</dbReference>
<comment type="caution">
    <text evidence="9">The sequence shown here is derived from an EMBL/GenBank/DDBJ whole genome shotgun (WGS) entry which is preliminary data.</text>
</comment>
<dbReference type="Proteomes" id="UP001412067">
    <property type="component" value="Unassembled WGS sequence"/>
</dbReference>
<comment type="subcellular location">
    <subcellularLocation>
        <location evidence="2">Chromosome</location>
        <location evidence="2">Telomere</location>
    </subcellularLocation>
    <subcellularLocation>
        <location evidence="1">Nucleus</location>
    </subcellularLocation>
</comment>
<keyword evidence="10" id="KW-1185">Reference proteome</keyword>
<accession>A0ABR2MU69</accession>
<gene>
    <name evidence="9" type="ORF">KSP40_PGU017037</name>
</gene>
<evidence type="ECO:0000256" key="6">
    <source>
        <dbReference type="ARBA" id="ARBA00022895"/>
    </source>
</evidence>
<evidence type="ECO:0000256" key="3">
    <source>
        <dbReference type="ARBA" id="ARBA00006332"/>
    </source>
</evidence>
<sequence length="437" mass="48846">MGEPRGLGRSLSLVKEFKIVLEGPFVKVESSELHSSEPLSCKSIFGELPEKNLTNHLAVYVHFYFKDSTCLNAPINFPLCMANNFSTSRIGIAHLLLVSHKFPAAETYAVDANASNNISLFAEALLLPYDANFVDEDGHNHVRPAYELNNPETKYCRGSKVVESRWHSYTSSNCDLSPSGTRPGFPCLLTFPKSSPQVHVTGNLCRKGGSVLENKSAGLHPILLEFLSDSFIKYQPKKEQPIYQNFQEDSVGAYQICSENVRQNDLIFKQLHTQLNDFSDAHLLISPDMPGSINQIEALKEEISSHFSMLQGVTTVSSFIQIIKSDISRSLKCAGSQHGSFFNTELVSVCGNIESLHLFNCKFGSFISKESAAFDCKRESSICLHVYDDQNMNQFQLETEGVAKLKKNLEKKKYFVKRAVILFPFAVPLDGLYRSSR</sequence>
<dbReference type="PANTHER" id="PTHR14865">
    <property type="entry name" value="CST COMPLEX SUBUNIT CTC1"/>
    <property type="match status" value="1"/>
</dbReference>
<proteinExistence type="inferred from homology"/>
<evidence type="ECO:0000256" key="1">
    <source>
        <dbReference type="ARBA" id="ARBA00004123"/>
    </source>
</evidence>
<name>A0ABR2MU69_9ASPA</name>
<dbReference type="InterPro" id="IPR042617">
    <property type="entry name" value="CTC1-like"/>
</dbReference>
<reference evidence="9 10" key="1">
    <citation type="journal article" date="2022" name="Nat. Plants">
        <title>Genomes of leafy and leafless Platanthera orchids illuminate the evolution of mycoheterotrophy.</title>
        <authorList>
            <person name="Li M.H."/>
            <person name="Liu K.W."/>
            <person name="Li Z."/>
            <person name="Lu H.C."/>
            <person name="Ye Q.L."/>
            <person name="Zhang D."/>
            <person name="Wang J.Y."/>
            <person name="Li Y.F."/>
            <person name="Zhong Z.M."/>
            <person name="Liu X."/>
            <person name="Yu X."/>
            <person name="Liu D.K."/>
            <person name="Tu X.D."/>
            <person name="Liu B."/>
            <person name="Hao Y."/>
            <person name="Liao X.Y."/>
            <person name="Jiang Y.T."/>
            <person name="Sun W.H."/>
            <person name="Chen J."/>
            <person name="Chen Y.Q."/>
            <person name="Ai Y."/>
            <person name="Zhai J.W."/>
            <person name="Wu S.S."/>
            <person name="Zhou Z."/>
            <person name="Hsiao Y.Y."/>
            <person name="Wu W.L."/>
            <person name="Chen Y.Y."/>
            <person name="Lin Y.F."/>
            <person name="Hsu J.L."/>
            <person name="Li C.Y."/>
            <person name="Wang Z.W."/>
            <person name="Zhao X."/>
            <person name="Zhong W.Y."/>
            <person name="Ma X.K."/>
            <person name="Ma L."/>
            <person name="Huang J."/>
            <person name="Chen G.Z."/>
            <person name="Huang M.Z."/>
            <person name="Huang L."/>
            <person name="Peng D.H."/>
            <person name="Luo Y.B."/>
            <person name="Zou S.Q."/>
            <person name="Chen S.P."/>
            <person name="Lan S."/>
            <person name="Tsai W.C."/>
            <person name="Van de Peer Y."/>
            <person name="Liu Z.J."/>
        </authorList>
    </citation>
    <scope>NUCLEOTIDE SEQUENCE [LARGE SCALE GENOMIC DNA]</scope>
    <source>
        <strain evidence="9">Lor288</strain>
    </source>
</reference>
<evidence type="ECO:0000256" key="2">
    <source>
        <dbReference type="ARBA" id="ARBA00004574"/>
    </source>
</evidence>
<organism evidence="9 10">
    <name type="scientific">Platanthera guangdongensis</name>
    <dbReference type="NCBI Taxonomy" id="2320717"/>
    <lineage>
        <taxon>Eukaryota</taxon>
        <taxon>Viridiplantae</taxon>
        <taxon>Streptophyta</taxon>
        <taxon>Embryophyta</taxon>
        <taxon>Tracheophyta</taxon>
        <taxon>Spermatophyta</taxon>
        <taxon>Magnoliopsida</taxon>
        <taxon>Liliopsida</taxon>
        <taxon>Asparagales</taxon>
        <taxon>Orchidaceae</taxon>
        <taxon>Orchidoideae</taxon>
        <taxon>Orchideae</taxon>
        <taxon>Orchidinae</taxon>
        <taxon>Platanthera</taxon>
    </lineage>
</organism>
<evidence type="ECO:0000313" key="9">
    <source>
        <dbReference type="EMBL" id="KAK8967651.1"/>
    </source>
</evidence>
<protein>
    <recommendedName>
        <fullName evidence="4">CST complex subunit CTC1</fullName>
    </recommendedName>
</protein>
<evidence type="ECO:0000313" key="10">
    <source>
        <dbReference type="Proteomes" id="UP001412067"/>
    </source>
</evidence>
<keyword evidence="7" id="KW-0238">DNA-binding</keyword>
<comment type="similarity">
    <text evidence="3">Belongs to the CTC1 family.</text>
</comment>
<evidence type="ECO:0000256" key="7">
    <source>
        <dbReference type="ARBA" id="ARBA00023125"/>
    </source>
</evidence>
<evidence type="ECO:0000256" key="4">
    <source>
        <dbReference type="ARBA" id="ARBA00016175"/>
    </source>
</evidence>
<evidence type="ECO:0000256" key="5">
    <source>
        <dbReference type="ARBA" id="ARBA00022454"/>
    </source>
</evidence>
<evidence type="ECO:0000256" key="8">
    <source>
        <dbReference type="ARBA" id="ARBA00023242"/>
    </source>
</evidence>